<keyword evidence="4" id="KW-1185">Reference proteome</keyword>
<name>A0A830FCW4_9EURY</name>
<dbReference type="InterPro" id="IPR028081">
    <property type="entry name" value="Leu-bd"/>
</dbReference>
<proteinExistence type="predicted"/>
<accession>A0A830FCW4</accession>
<evidence type="ECO:0000259" key="2">
    <source>
        <dbReference type="Pfam" id="PF13458"/>
    </source>
</evidence>
<reference evidence="3" key="1">
    <citation type="journal article" date="2014" name="Int. J. Syst. Evol. Microbiol.">
        <title>Complete genome sequence of Corynebacterium casei LMG S-19264T (=DSM 44701T), isolated from a smear-ripened cheese.</title>
        <authorList>
            <consortium name="US DOE Joint Genome Institute (JGI-PGF)"/>
            <person name="Walter F."/>
            <person name="Albersmeier A."/>
            <person name="Kalinowski J."/>
            <person name="Ruckert C."/>
        </authorList>
    </citation>
    <scope>NUCLEOTIDE SEQUENCE</scope>
    <source>
        <strain evidence="3">JCM 19596</strain>
    </source>
</reference>
<comment type="caution">
    <text evidence="3">The sequence shown here is derived from an EMBL/GenBank/DDBJ whole genome shotgun (WGS) entry which is preliminary data.</text>
</comment>
<evidence type="ECO:0000256" key="1">
    <source>
        <dbReference type="ARBA" id="ARBA00022729"/>
    </source>
</evidence>
<evidence type="ECO:0000313" key="4">
    <source>
        <dbReference type="Proteomes" id="UP000607197"/>
    </source>
</evidence>
<dbReference type="SUPFAM" id="SSF53822">
    <property type="entry name" value="Periplasmic binding protein-like I"/>
    <property type="match status" value="1"/>
</dbReference>
<dbReference type="Proteomes" id="UP000607197">
    <property type="component" value="Unassembled WGS sequence"/>
</dbReference>
<protein>
    <submittedName>
        <fullName evidence="3">Amino acid ABC transporter substrate-binding protein</fullName>
    </submittedName>
</protein>
<dbReference type="PANTHER" id="PTHR30483">
    <property type="entry name" value="LEUCINE-SPECIFIC-BINDING PROTEIN"/>
    <property type="match status" value="1"/>
</dbReference>
<reference evidence="3" key="2">
    <citation type="submission" date="2020-09" db="EMBL/GenBank/DDBJ databases">
        <authorList>
            <person name="Sun Q."/>
            <person name="Ohkuma M."/>
        </authorList>
    </citation>
    <scope>NUCLEOTIDE SEQUENCE</scope>
    <source>
        <strain evidence="3">JCM 19596</strain>
    </source>
</reference>
<evidence type="ECO:0000313" key="3">
    <source>
        <dbReference type="EMBL" id="GGL63050.1"/>
    </source>
</evidence>
<dbReference type="CDD" id="cd06346">
    <property type="entry name" value="PBP1_ABC_ligand_binding-like"/>
    <property type="match status" value="1"/>
</dbReference>
<dbReference type="Pfam" id="PF13458">
    <property type="entry name" value="Peripla_BP_6"/>
    <property type="match status" value="1"/>
</dbReference>
<dbReference type="Gene3D" id="3.40.50.2300">
    <property type="match status" value="2"/>
</dbReference>
<sequence length="417" mass="43454">MGYYDCLMAPNHINVGRRDLLKVGGAAGLTALAGCSSFGGGGGSDTYTIGMVDSQTGSLSEFGTRNERGRELALADVNDVGVNGGELAISVGDSQSTNQAGVSAAQKLVNQEGVPFLIGAVGSGVSIAIYESVINGTDVVQLSQNSTGPKLTEYPDLLRMSPTGKTQSKAISDIVSEDGHDSVALTYINNEYGSGIADAFRDAYPGDIAYDAAHDQGQASYSSIVTAMNESGASAWVFITYQPEFSTMAQDAYDQGYGEGVTYYGADSVKGTNVIENTPEGSIDGMKIVAPSAAVDQENYKNFASTFEDEYGSAPTAWSAYTYDCVITAALSVQAADEFTGSALGDVVRDVTRPSGEKVQTYKAAHDILADGGSASDVDYQGVSGPIDLDQNGDPAAYLQVFEVQDHAYVSTGFIST</sequence>
<dbReference type="InterPro" id="IPR028082">
    <property type="entry name" value="Peripla_BP_I"/>
</dbReference>
<dbReference type="PANTHER" id="PTHR30483:SF6">
    <property type="entry name" value="PERIPLASMIC BINDING PROTEIN OF ABC TRANSPORTER FOR NATURAL AMINO ACIDS"/>
    <property type="match status" value="1"/>
</dbReference>
<keyword evidence="1" id="KW-0732">Signal</keyword>
<dbReference type="AlphaFoldDB" id="A0A830FCW4"/>
<dbReference type="EMBL" id="BMPG01000002">
    <property type="protein sequence ID" value="GGL63050.1"/>
    <property type="molecule type" value="Genomic_DNA"/>
</dbReference>
<gene>
    <name evidence="3" type="ORF">GCM10009039_21210</name>
</gene>
<organism evidence="3 4">
    <name type="scientific">Halocalculus aciditolerans</name>
    <dbReference type="NCBI Taxonomy" id="1383812"/>
    <lineage>
        <taxon>Archaea</taxon>
        <taxon>Methanobacteriati</taxon>
        <taxon>Methanobacteriota</taxon>
        <taxon>Stenosarchaea group</taxon>
        <taxon>Halobacteria</taxon>
        <taxon>Halobacteriales</taxon>
        <taxon>Halobacteriaceae</taxon>
        <taxon>Halocalculus</taxon>
    </lineage>
</organism>
<dbReference type="InterPro" id="IPR051010">
    <property type="entry name" value="BCAA_transport"/>
</dbReference>
<feature type="domain" description="Leucine-binding protein" evidence="2">
    <location>
        <begin position="46"/>
        <end position="350"/>
    </location>
</feature>